<dbReference type="PANTHER" id="PTHR34599:SF1">
    <property type="entry name" value="PHOSPHATIDIC ACID PHOSPHATASE TYPE 2_HALOPEROXIDASE DOMAIN-CONTAINING PROTEIN"/>
    <property type="match status" value="1"/>
</dbReference>
<organism evidence="4 5">
    <name type="scientific">Muricoccus vinaceus</name>
    <dbReference type="NCBI Taxonomy" id="424704"/>
    <lineage>
        <taxon>Bacteria</taxon>
        <taxon>Pseudomonadati</taxon>
        <taxon>Pseudomonadota</taxon>
        <taxon>Alphaproteobacteria</taxon>
        <taxon>Acetobacterales</taxon>
        <taxon>Roseomonadaceae</taxon>
        <taxon>Muricoccus</taxon>
    </lineage>
</organism>
<dbReference type="Proteomes" id="UP001589789">
    <property type="component" value="Unassembled WGS sequence"/>
</dbReference>
<dbReference type="RefSeq" id="WP_377053038.1">
    <property type="nucleotide sequence ID" value="NZ_JBHLVZ010000065.1"/>
</dbReference>
<keyword evidence="2" id="KW-0732">Signal</keyword>
<feature type="region of interest" description="Disordered" evidence="1">
    <location>
        <begin position="233"/>
        <end position="257"/>
    </location>
</feature>
<sequence length="471" mass="49955">MNTLKQSRRAWGAAVLLSASVVLCGTGRAQPIGAAGAEVHPKTWQTWVLASAGQFRLPPPPDAAATRAEAGQLRAMQASRDAETLGRIAWWNAAAPSYRWNQIAMEEALRAGIPVNLASRHLAVLHTALADAMAAAWDSKAAYNRPWPGSADEGLRPAVAPPAHPSYPDEQAVAGAVGATILSEIFPGRAAELARLAEEAGRLRLVAGVSYPSDVTAGAALGRQVAAAALDRARRDRTDQPWTGSVPAAPGGWTGSNPALAQAPGWVPWLMSSGGEFRPPPPPASDSVERATEMAALRAVERTPSTNARAFYWEAAAGGLRSHEYWSNHAGRLLMEYGQASDPARAARAYALLNVALYDSGIACWDAKYAYWTIRPMQLDREFRPVIAVPNHPSYPSAHTCFSTAAAAVLAHLFPRDGEALAALAREAGESRIWAGIHYPSDVIAADLLGRRVAERAIQHARGDGAGTIPP</sequence>
<dbReference type="PANTHER" id="PTHR34599">
    <property type="entry name" value="PEROXIDASE-RELATED"/>
    <property type="match status" value="1"/>
</dbReference>
<reference evidence="4 5" key="1">
    <citation type="submission" date="2024-09" db="EMBL/GenBank/DDBJ databases">
        <authorList>
            <person name="Sun Q."/>
            <person name="Mori K."/>
        </authorList>
    </citation>
    <scope>NUCLEOTIDE SEQUENCE [LARGE SCALE GENOMIC DNA]</scope>
    <source>
        <strain evidence="4 5">CCM 7468</strain>
    </source>
</reference>
<dbReference type="SMART" id="SM00014">
    <property type="entry name" value="acidPPc"/>
    <property type="match status" value="1"/>
</dbReference>
<proteinExistence type="predicted"/>
<dbReference type="Gene3D" id="1.20.144.10">
    <property type="entry name" value="Phosphatidic acid phosphatase type 2/haloperoxidase"/>
    <property type="match status" value="1"/>
</dbReference>
<feature type="signal peptide" evidence="2">
    <location>
        <begin position="1"/>
        <end position="29"/>
    </location>
</feature>
<accession>A0ABV6IV78</accession>
<feature type="chain" id="PRO_5047027341" evidence="2">
    <location>
        <begin position="30"/>
        <end position="471"/>
    </location>
</feature>
<protein>
    <submittedName>
        <fullName evidence="4">Phosphatase PAP2 family protein</fullName>
    </submittedName>
</protein>
<comment type="caution">
    <text evidence="4">The sequence shown here is derived from an EMBL/GenBank/DDBJ whole genome shotgun (WGS) entry which is preliminary data.</text>
</comment>
<dbReference type="InterPro" id="IPR052559">
    <property type="entry name" value="V-haloperoxidase"/>
</dbReference>
<dbReference type="InterPro" id="IPR036938">
    <property type="entry name" value="PAP2/HPO_sf"/>
</dbReference>
<dbReference type="Gene3D" id="1.10.606.20">
    <property type="match status" value="1"/>
</dbReference>
<dbReference type="InterPro" id="IPR000326">
    <property type="entry name" value="PAP2/HPO"/>
</dbReference>
<evidence type="ECO:0000256" key="1">
    <source>
        <dbReference type="SAM" id="MobiDB-lite"/>
    </source>
</evidence>
<dbReference type="SUPFAM" id="SSF48317">
    <property type="entry name" value="Acid phosphatase/Vanadium-dependent haloperoxidase"/>
    <property type="match status" value="2"/>
</dbReference>
<gene>
    <name evidence="4" type="ORF">ACFFIC_18470</name>
</gene>
<dbReference type="CDD" id="cd03380">
    <property type="entry name" value="PAP2_like_1"/>
    <property type="match status" value="2"/>
</dbReference>
<keyword evidence="5" id="KW-1185">Reference proteome</keyword>
<feature type="domain" description="Phosphatidic acid phosphatase type 2/haloperoxidase" evidence="3">
    <location>
        <begin position="350"/>
        <end position="458"/>
    </location>
</feature>
<dbReference type="Pfam" id="PF01569">
    <property type="entry name" value="PAP2"/>
    <property type="match status" value="1"/>
</dbReference>
<evidence type="ECO:0000313" key="4">
    <source>
        <dbReference type="EMBL" id="MFC0387514.1"/>
    </source>
</evidence>
<evidence type="ECO:0000256" key="2">
    <source>
        <dbReference type="SAM" id="SignalP"/>
    </source>
</evidence>
<name>A0ABV6IV78_9PROT</name>
<dbReference type="EMBL" id="JBHLVZ010000065">
    <property type="protein sequence ID" value="MFC0387514.1"/>
    <property type="molecule type" value="Genomic_DNA"/>
</dbReference>
<evidence type="ECO:0000313" key="5">
    <source>
        <dbReference type="Proteomes" id="UP001589789"/>
    </source>
</evidence>
<evidence type="ECO:0000259" key="3">
    <source>
        <dbReference type="SMART" id="SM00014"/>
    </source>
</evidence>